<dbReference type="GO" id="GO:0043041">
    <property type="term" value="P:amino acid activation for nonribosomal peptide biosynthetic process"/>
    <property type="evidence" value="ECO:0007669"/>
    <property type="project" value="TreeGrafter"/>
</dbReference>
<keyword evidence="1" id="KW-0436">Ligase</keyword>
<dbReference type="AlphaFoldDB" id="A0A074VCN7"/>
<gene>
    <name evidence="3" type="ORF">SASC598J21_019310</name>
</gene>
<evidence type="ECO:0000259" key="2">
    <source>
        <dbReference type="Pfam" id="PF00668"/>
    </source>
</evidence>
<feature type="domain" description="Condensation" evidence="2">
    <location>
        <begin position="3"/>
        <end position="429"/>
    </location>
</feature>
<accession>A0A074VCN7</accession>
<dbReference type="Gene3D" id="3.30.559.10">
    <property type="entry name" value="Chloramphenicol acetyltransferase-like domain"/>
    <property type="match status" value="2"/>
</dbReference>
<dbReference type="GO" id="GO:0005737">
    <property type="term" value="C:cytoplasm"/>
    <property type="evidence" value="ECO:0007669"/>
    <property type="project" value="TreeGrafter"/>
</dbReference>
<organism evidence="3 4">
    <name type="scientific">Snodgrassella alvi SCGC AB-598-J21</name>
    <dbReference type="NCBI Taxonomy" id="1385367"/>
    <lineage>
        <taxon>Bacteria</taxon>
        <taxon>Pseudomonadati</taxon>
        <taxon>Pseudomonadota</taxon>
        <taxon>Betaproteobacteria</taxon>
        <taxon>Neisseriales</taxon>
        <taxon>Neisseriaceae</taxon>
        <taxon>Snodgrassella</taxon>
    </lineage>
</organism>
<name>A0A074VCN7_9NEIS</name>
<dbReference type="GO" id="GO:0016874">
    <property type="term" value="F:ligase activity"/>
    <property type="evidence" value="ECO:0007669"/>
    <property type="project" value="UniProtKB-KW"/>
</dbReference>
<dbReference type="InterPro" id="IPR001242">
    <property type="entry name" value="Condensation_dom"/>
</dbReference>
<reference evidence="3 4" key="1">
    <citation type="journal article" date="2014" name="PLoS Genet.">
        <title>Hidden diversity in honey bee gut symbionts detected by single-cell genomics.</title>
        <authorList>
            <person name="Engel P."/>
            <person name="Stepanauskas R."/>
            <person name="Moran N."/>
        </authorList>
    </citation>
    <scope>NUCLEOTIDE SEQUENCE [LARGE SCALE GENOMIC DNA]</scope>
    <source>
        <strain evidence="3 4">SCGC AB-598-J21</strain>
    </source>
</reference>
<evidence type="ECO:0000313" key="4">
    <source>
        <dbReference type="Proteomes" id="UP000027644"/>
    </source>
</evidence>
<dbReference type="InterPro" id="IPR023213">
    <property type="entry name" value="CAT-like_dom_sf"/>
</dbReference>
<dbReference type="Gene3D" id="3.30.559.30">
    <property type="entry name" value="Nonribosomal peptide synthetase, condensation domain"/>
    <property type="match status" value="3"/>
</dbReference>
<dbReference type="Proteomes" id="UP000027644">
    <property type="component" value="Unassembled WGS sequence"/>
</dbReference>
<dbReference type="PANTHER" id="PTHR45527:SF10">
    <property type="entry name" value="PYOCHELIN SYNTHASE PCHF"/>
    <property type="match status" value="1"/>
</dbReference>
<dbReference type="PANTHER" id="PTHR45527">
    <property type="entry name" value="NONRIBOSOMAL PEPTIDE SYNTHETASE"/>
    <property type="match status" value="1"/>
</dbReference>
<evidence type="ECO:0000256" key="1">
    <source>
        <dbReference type="ARBA" id="ARBA00022598"/>
    </source>
</evidence>
<comment type="caution">
    <text evidence="3">The sequence shown here is derived from an EMBL/GenBank/DDBJ whole genome shotgun (WGS) entry which is preliminary data.</text>
</comment>
<dbReference type="EMBL" id="AVQL01000453">
    <property type="protein sequence ID" value="KEQ00230.1"/>
    <property type="molecule type" value="Genomic_DNA"/>
</dbReference>
<dbReference type="GO" id="GO:0031177">
    <property type="term" value="F:phosphopantetheine binding"/>
    <property type="evidence" value="ECO:0007669"/>
    <property type="project" value="TreeGrafter"/>
</dbReference>
<feature type="domain" description="Condensation" evidence="2">
    <location>
        <begin position="449"/>
        <end position="696"/>
    </location>
</feature>
<dbReference type="Pfam" id="PF00668">
    <property type="entry name" value="Condensation"/>
    <property type="match status" value="2"/>
</dbReference>
<dbReference type="GO" id="GO:0044550">
    <property type="term" value="P:secondary metabolite biosynthetic process"/>
    <property type="evidence" value="ECO:0007669"/>
    <property type="project" value="TreeGrafter"/>
</dbReference>
<dbReference type="SUPFAM" id="SSF52777">
    <property type="entry name" value="CoA-dependent acyltransferases"/>
    <property type="match status" value="4"/>
</dbReference>
<proteinExistence type="predicted"/>
<evidence type="ECO:0000313" key="3">
    <source>
        <dbReference type="EMBL" id="KEQ00230.1"/>
    </source>
</evidence>
<protein>
    <submittedName>
        <fullName evidence="3">Non-ribosomal peptide synthetase module</fullName>
    </submittedName>
</protein>
<sequence>MCELTPMQSACWFGRVHDAMLGGVAAHLYTEFNGTQLDLDKLRQAIECLYRRHELLRLQLNAEGEVRIRDTLPQNVLEIDNFLHLSEAQQQQKLGDKRRQWTHQQLSLDEGQTVRFSVSLLGNQVFRLHIDADMIAVDPSSFRILMEDLAQFYADSTVCLPSPPSFYDWRNRIQQDLYQRQQQQRARQWWLSRMDTIAPAPALPLKQPTAAGAQSTCLSAIIGAEQALLLRRFACQQQLTFSALILGLFAYTLGKVTHDRAYRLNVPFFWREPLLPHIDRTIGDFADLVLLNVDMTETPDLETFCRRLATEWRQCLDHRQFSGVNVMRRLSRHHATPQIAPVVFTAAVDLPEKNLFSSRVHEYFGSMDWCISQGPQVALDAQFVQLNNDLLINWDIRLDALADTWVNGLFERFLTLLNTLITKPEYFSRPLTELNQYLNITEPDEKATPLNSLQKSYLSGRSTAFALGGVAMQEFREYAGTLDLPAFRQRLADMVQHHASLRTYIDVRRCVQWVNPQVIINLTEINLCGEESAAATEKIDSFRRRYQQEIFDLQESPWDITLFQLSAQQFIVFARFDALILDGRSIAALMCELFTDTELKEAPLLSENRQQPDIQTYNTALAYWQAQLQPVTSIPQLPWKQPLATLETSPYQRQSAILPAQIFDKLCQSGLRQGLFKNSLLMALILAVLNRWQQTSGLLSAAVPVLPLYEGELSNQSTFVVVCWSSATGFIEQAAKLQKSMLDGLQHLAFSGVDLARLLFEQHGEAPVLPIVITNGLSWPVLPAGSAVHYVNGLTQTPQVAIDIRFMLSDDGALLFNIDFAQAAIDAAIIHDFLAVLVSICQQLADQVLENIDTVLNQTLSGITINPNGHCADAVIRQREQLEHIYRDTLNIEQTIVIEHTRPFSQLGLRPAHVKEITSRINHSFRLTLNPRQLIGCRNMKEVEQLIRAEMDSV</sequence>